<evidence type="ECO:0000256" key="6">
    <source>
        <dbReference type="ARBA" id="ARBA00023004"/>
    </source>
</evidence>
<dbReference type="PROSITE" id="PS51471">
    <property type="entry name" value="FE2OG_OXY"/>
    <property type="match status" value="1"/>
</dbReference>
<keyword evidence="6" id="KW-0408">Iron</keyword>
<keyword evidence="3" id="KW-0847">Vitamin C</keyword>
<dbReference type="PANTHER" id="PTHR12907:SF26">
    <property type="entry name" value="HIF PROLYL HYDROXYLASE, ISOFORM C"/>
    <property type="match status" value="1"/>
</dbReference>
<dbReference type="Gene3D" id="2.60.120.620">
    <property type="entry name" value="q2cbj1_9rhob like domain"/>
    <property type="match status" value="1"/>
</dbReference>
<evidence type="ECO:0000256" key="1">
    <source>
        <dbReference type="ARBA" id="ARBA00001961"/>
    </source>
</evidence>
<organism evidence="8 9">
    <name type="scientific">Deefgea tanakiae</name>
    <dbReference type="NCBI Taxonomy" id="2865840"/>
    <lineage>
        <taxon>Bacteria</taxon>
        <taxon>Pseudomonadati</taxon>
        <taxon>Pseudomonadota</taxon>
        <taxon>Betaproteobacteria</taxon>
        <taxon>Neisseriales</taxon>
        <taxon>Chitinibacteraceae</taxon>
        <taxon>Deefgea</taxon>
    </lineage>
</organism>
<comment type="cofactor">
    <cofactor evidence="1">
        <name>L-ascorbate</name>
        <dbReference type="ChEBI" id="CHEBI:38290"/>
    </cofactor>
</comment>
<evidence type="ECO:0000256" key="5">
    <source>
        <dbReference type="ARBA" id="ARBA00023002"/>
    </source>
</evidence>
<evidence type="ECO:0000256" key="3">
    <source>
        <dbReference type="ARBA" id="ARBA00022896"/>
    </source>
</evidence>
<keyword evidence="5" id="KW-0560">Oxidoreductase</keyword>
<gene>
    <name evidence="8" type="ORF">K4H28_10865</name>
</gene>
<evidence type="ECO:0000256" key="2">
    <source>
        <dbReference type="ARBA" id="ARBA00022723"/>
    </source>
</evidence>
<dbReference type="RefSeq" id="WP_221005218.1">
    <property type="nucleotide sequence ID" value="NZ_CP081150.1"/>
</dbReference>
<dbReference type="Pfam" id="PF13640">
    <property type="entry name" value="2OG-FeII_Oxy_3"/>
    <property type="match status" value="1"/>
</dbReference>
<protein>
    <submittedName>
        <fullName evidence="8">2OG-Fe(II) oxygenase</fullName>
    </submittedName>
</protein>
<evidence type="ECO:0000313" key="8">
    <source>
        <dbReference type="EMBL" id="QZA76816.1"/>
    </source>
</evidence>
<proteinExistence type="predicted"/>
<name>A0ABX8Z2L2_9NEIS</name>
<accession>A0ABX8Z2L2</accession>
<dbReference type="InterPro" id="IPR006620">
    <property type="entry name" value="Pro_4_hyd_alph"/>
</dbReference>
<dbReference type="SMART" id="SM00702">
    <property type="entry name" value="P4Hc"/>
    <property type="match status" value="1"/>
</dbReference>
<dbReference type="InterPro" id="IPR044862">
    <property type="entry name" value="Pro_4_hyd_alph_FE2OG_OXY"/>
</dbReference>
<keyword evidence="2" id="KW-0479">Metal-binding</keyword>
<dbReference type="Proteomes" id="UP000825679">
    <property type="component" value="Chromosome"/>
</dbReference>
<dbReference type="InterPro" id="IPR051559">
    <property type="entry name" value="HIF_prolyl_hydroxylases"/>
</dbReference>
<evidence type="ECO:0000256" key="4">
    <source>
        <dbReference type="ARBA" id="ARBA00022964"/>
    </source>
</evidence>
<dbReference type="InterPro" id="IPR005123">
    <property type="entry name" value="Oxoglu/Fe-dep_dioxygenase_dom"/>
</dbReference>
<evidence type="ECO:0000259" key="7">
    <source>
        <dbReference type="PROSITE" id="PS51471"/>
    </source>
</evidence>
<keyword evidence="4" id="KW-0223">Dioxygenase</keyword>
<feature type="domain" description="Fe2OG dioxygenase" evidence="7">
    <location>
        <begin position="104"/>
        <end position="201"/>
    </location>
</feature>
<dbReference type="PANTHER" id="PTHR12907">
    <property type="entry name" value="EGL NINE HOMOLOG-RELATED"/>
    <property type="match status" value="1"/>
</dbReference>
<evidence type="ECO:0000313" key="9">
    <source>
        <dbReference type="Proteomes" id="UP000825679"/>
    </source>
</evidence>
<dbReference type="EMBL" id="CP081150">
    <property type="protein sequence ID" value="QZA76816.1"/>
    <property type="molecule type" value="Genomic_DNA"/>
</dbReference>
<reference evidence="8 9" key="1">
    <citation type="submission" date="2021-08" db="EMBL/GenBank/DDBJ databases">
        <title>complete genome sequencing of Deefgea sp. D25.</title>
        <authorList>
            <person name="Bae J.-W."/>
            <person name="Gim D.-H."/>
        </authorList>
    </citation>
    <scope>NUCLEOTIDE SEQUENCE [LARGE SCALE GENOMIC DNA]</scope>
    <source>
        <strain evidence="8 9">D25</strain>
    </source>
</reference>
<keyword evidence="9" id="KW-1185">Reference proteome</keyword>
<sequence length="204" mass="23463">MPELETNGATELNTTIADALAGVGWIVIPNFLSADELSHLQQLATTRKRAFAAAGVGREAAHQVRQDIRGDAVLWVENDDAEMREANQRMADLQQSLNRELYLGLNELEWHFARYPVGSFYQRHLDQHRNQDTRVVTVVQYLNDNWTELDGGQLRIYLDDEQHIDVTPHGGTLVVFLSNRFEHEVLPAQRERLSLTGWYRRRTN</sequence>